<keyword evidence="5" id="KW-0418">Kinase</keyword>
<dbReference type="GO" id="GO:0042802">
    <property type="term" value="F:identical protein binding"/>
    <property type="evidence" value="ECO:0007669"/>
    <property type="project" value="UniProtKB-ARBA"/>
</dbReference>
<dbReference type="InterPro" id="IPR005702">
    <property type="entry name" value="Wzc-like_C"/>
</dbReference>
<evidence type="ECO:0000256" key="9">
    <source>
        <dbReference type="SAM" id="Phobius"/>
    </source>
</evidence>
<dbReference type="InterPro" id="IPR025669">
    <property type="entry name" value="AAA_dom"/>
</dbReference>
<evidence type="ECO:0000313" key="12">
    <source>
        <dbReference type="Proteomes" id="UP000183410"/>
    </source>
</evidence>
<dbReference type="InterPro" id="IPR050445">
    <property type="entry name" value="Bact_polysacc_biosynth/exp"/>
</dbReference>
<dbReference type="EMBL" id="FONN01000016">
    <property type="protein sequence ID" value="SFF16780.1"/>
    <property type="molecule type" value="Genomic_DNA"/>
</dbReference>
<evidence type="ECO:0000256" key="1">
    <source>
        <dbReference type="ARBA" id="ARBA00007316"/>
    </source>
</evidence>
<evidence type="ECO:0000256" key="7">
    <source>
        <dbReference type="ARBA" id="ARBA00023137"/>
    </source>
</evidence>
<dbReference type="RefSeq" id="WP_046233303.1">
    <property type="nucleotide sequence ID" value="NZ_FONN01000016.1"/>
</dbReference>
<dbReference type="CDD" id="cd05387">
    <property type="entry name" value="BY-kinase"/>
    <property type="match status" value="1"/>
</dbReference>
<keyword evidence="12" id="KW-1185">Reference proteome</keyword>
<keyword evidence="9" id="KW-0472">Membrane</keyword>
<dbReference type="OrthoDB" id="9794577at2"/>
<evidence type="ECO:0000259" key="10">
    <source>
        <dbReference type="Pfam" id="PF13614"/>
    </source>
</evidence>
<evidence type="ECO:0000256" key="2">
    <source>
        <dbReference type="ARBA" id="ARBA00011903"/>
    </source>
</evidence>
<dbReference type="AlphaFoldDB" id="A0A1I2GII3"/>
<gene>
    <name evidence="11" type="ORF">SAMN04487969_11644</name>
</gene>
<dbReference type="Pfam" id="PF13614">
    <property type="entry name" value="AAA_31"/>
    <property type="match status" value="1"/>
</dbReference>
<feature type="domain" description="AAA" evidence="10">
    <location>
        <begin position="47"/>
        <end position="203"/>
    </location>
</feature>
<comment type="similarity">
    <text evidence="1">Belongs to the CpsD/CapB family.</text>
</comment>
<keyword evidence="6" id="KW-0067">ATP-binding</keyword>
<reference evidence="12" key="1">
    <citation type="submission" date="2016-10" db="EMBL/GenBank/DDBJ databases">
        <authorList>
            <person name="Varghese N."/>
            <person name="Submissions S."/>
        </authorList>
    </citation>
    <scope>NUCLEOTIDE SEQUENCE [LARGE SCALE GENOMIC DNA]</scope>
    <source>
        <strain evidence="12">CGMCC 1.10223</strain>
    </source>
</reference>
<dbReference type="Proteomes" id="UP000183410">
    <property type="component" value="Unassembled WGS sequence"/>
</dbReference>
<dbReference type="GO" id="GO:0004715">
    <property type="term" value="F:non-membrane spanning protein tyrosine kinase activity"/>
    <property type="evidence" value="ECO:0007669"/>
    <property type="project" value="UniProtKB-EC"/>
</dbReference>
<accession>A0A1I2GII3</accession>
<dbReference type="PANTHER" id="PTHR32309">
    <property type="entry name" value="TYROSINE-PROTEIN KINASE"/>
    <property type="match status" value="1"/>
</dbReference>
<dbReference type="FunFam" id="3.40.50.300:FF:000527">
    <property type="entry name" value="Tyrosine-protein kinase etk"/>
    <property type="match status" value="1"/>
</dbReference>
<dbReference type="SUPFAM" id="SSF52540">
    <property type="entry name" value="P-loop containing nucleoside triphosphate hydrolases"/>
    <property type="match status" value="1"/>
</dbReference>
<keyword evidence="9" id="KW-0812">Transmembrane</keyword>
<keyword evidence="7" id="KW-0829">Tyrosine-protein kinase</keyword>
<dbReference type="NCBIfam" id="TIGR01007">
    <property type="entry name" value="eps_fam"/>
    <property type="match status" value="1"/>
</dbReference>
<dbReference type="GO" id="GO:0005886">
    <property type="term" value="C:plasma membrane"/>
    <property type="evidence" value="ECO:0007669"/>
    <property type="project" value="TreeGrafter"/>
</dbReference>
<evidence type="ECO:0000256" key="5">
    <source>
        <dbReference type="ARBA" id="ARBA00022777"/>
    </source>
</evidence>
<dbReference type="InterPro" id="IPR027417">
    <property type="entry name" value="P-loop_NTPase"/>
</dbReference>
<evidence type="ECO:0000256" key="4">
    <source>
        <dbReference type="ARBA" id="ARBA00022741"/>
    </source>
</evidence>
<feature type="transmembrane region" description="Helical" evidence="9">
    <location>
        <begin position="160"/>
        <end position="183"/>
    </location>
</feature>
<evidence type="ECO:0000313" key="11">
    <source>
        <dbReference type="EMBL" id="SFF16780.1"/>
    </source>
</evidence>
<keyword evidence="9" id="KW-1133">Transmembrane helix</keyword>
<dbReference type="GO" id="GO:0005524">
    <property type="term" value="F:ATP binding"/>
    <property type="evidence" value="ECO:0007669"/>
    <property type="project" value="UniProtKB-KW"/>
</dbReference>
<evidence type="ECO:0000256" key="6">
    <source>
        <dbReference type="ARBA" id="ARBA00022840"/>
    </source>
</evidence>
<proteinExistence type="inferred from homology"/>
<comment type="catalytic activity">
    <reaction evidence="8">
        <text>L-tyrosyl-[protein] + ATP = O-phospho-L-tyrosyl-[protein] + ADP + H(+)</text>
        <dbReference type="Rhea" id="RHEA:10596"/>
        <dbReference type="Rhea" id="RHEA-COMP:10136"/>
        <dbReference type="Rhea" id="RHEA-COMP:20101"/>
        <dbReference type="ChEBI" id="CHEBI:15378"/>
        <dbReference type="ChEBI" id="CHEBI:30616"/>
        <dbReference type="ChEBI" id="CHEBI:46858"/>
        <dbReference type="ChEBI" id="CHEBI:61978"/>
        <dbReference type="ChEBI" id="CHEBI:456216"/>
        <dbReference type="EC" id="2.7.10.2"/>
    </reaction>
</comment>
<sequence length="230" mass="25680">MRRLTSETNLVALTNPNSPISEVYRTLRTNIQYAEIDTPKQILMIASSQPDEGKTTTITNLAVTIAQEERKVLLVDADMRKPSLHQVFDKPNRIGLSSVISNQFSWQEAVMDTMVEHLSVITSGPIPPNPSEMLGSNKMKALVQEWKNHYDVILFDTPPVLAVTDALIVSAFCDGVVLVVLAGKVKKEMVKKMKANLDRVQAQIVGVVMNKINPKDSEDIQLQYYETVRS</sequence>
<organism evidence="11 12">
    <name type="scientific">Paenibacillus algorifonticola</name>
    <dbReference type="NCBI Taxonomy" id="684063"/>
    <lineage>
        <taxon>Bacteria</taxon>
        <taxon>Bacillati</taxon>
        <taxon>Bacillota</taxon>
        <taxon>Bacilli</taxon>
        <taxon>Bacillales</taxon>
        <taxon>Paenibacillaceae</taxon>
        <taxon>Paenibacillus</taxon>
    </lineage>
</organism>
<dbReference type="Gene3D" id="3.40.50.300">
    <property type="entry name" value="P-loop containing nucleotide triphosphate hydrolases"/>
    <property type="match status" value="1"/>
</dbReference>
<evidence type="ECO:0000256" key="3">
    <source>
        <dbReference type="ARBA" id="ARBA00022679"/>
    </source>
</evidence>
<name>A0A1I2GII3_9BACL</name>
<evidence type="ECO:0000256" key="8">
    <source>
        <dbReference type="ARBA" id="ARBA00051245"/>
    </source>
</evidence>
<dbReference type="PANTHER" id="PTHR32309:SF13">
    <property type="entry name" value="FERRIC ENTEROBACTIN TRANSPORT PROTEIN FEPE"/>
    <property type="match status" value="1"/>
</dbReference>
<protein>
    <recommendedName>
        <fullName evidence="2">non-specific protein-tyrosine kinase</fullName>
        <ecNumber evidence="2">2.7.10.2</ecNumber>
    </recommendedName>
</protein>
<keyword evidence="4" id="KW-0547">Nucleotide-binding</keyword>
<keyword evidence="3" id="KW-0808">Transferase</keyword>
<dbReference type="EC" id="2.7.10.2" evidence="2"/>